<keyword evidence="4" id="KW-0496">Mitochondrion</keyword>
<evidence type="ECO:0000256" key="2">
    <source>
        <dbReference type="ARBA" id="ARBA00008231"/>
    </source>
</evidence>
<keyword evidence="5" id="KW-0143">Chaperone</keyword>
<dbReference type="AlphaFoldDB" id="A0AAX4PJT9"/>
<dbReference type="GO" id="GO:0005739">
    <property type="term" value="C:mitochondrion"/>
    <property type="evidence" value="ECO:0007669"/>
    <property type="project" value="UniProtKB-SubCell"/>
</dbReference>
<evidence type="ECO:0000313" key="7">
    <source>
        <dbReference type="EMBL" id="WZN66141.1"/>
    </source>
</evidence>
<reference evidence="7 8" key="1">
    <citation type="submission" date="2024-03" db="EMBL/GenBank/DDBJ databases">
        <title>Complete genome sequence of the green alga Chloropicon roscoffensis RCC1871.</title>
        <authorList>
            <person name="Lemieux C."/>
            <person name="Pombert J.-F."/>
            <person name="Otis C."/>
            <person name="Turmel M."/>
        </authorList>
    </citation>
    <scope>NUCLEOTIDE SEQUENCE [LARGE SCALE GENOMIC DNA]</scope>
    <source>
        <strain evidence="7 8">RCC1871</strain>
    </source>
</reference>
<dbReference type="Pfam" id="PF07542">
    <property type="entry name" value="ATP12"/>
    <property type="match status" value="1"/>
</dbReference>
<dbReference type="InterPro" id="IPR042272">
    <property type="entry name" value="ATP12_ATP_synth-F1-assembly_N"/>
</dbReference>
<dbReference type="InterPro" id="IPR011419">
    <property type="entry name" value="ATP12_ATP_synth-F1-assembly"/>
</dbReference>
<keyword evidence="3" id="KW-0809">Transit peptide</keyword>
<feature type="compositionally biased region" description="Polar residues" evidence="6">
    <location>
        <begin position="59"/>
        <end position="78"/>
    </location>
</feature>
<dbReference type="Gene3D" id="3.30.2180.10">
    <property type="entry name" value="ATP12-like"/>
    <property type="match status" value="1"/>
</dbReference>
<feature type="region of interest" description="Disordered" evidence="6">
    <location>
        <begin position="41"/>
        <end position="78"/>
    </location>
</feature>
<evidence type="ECO:0000256" key="6">
    <source>
        <dbReference type="SAM" id="MobiDB-lite"/>
    </source>
</evidence>
<dbReference type="PANTHER" id="PTHR21013">
    <property type="entry name" value="ATP SYNTHASE MITOCHONDRIAL F1 COMPLEX ASSEMBLY FACTOR 2/ATP12 PROTEIN, MITOCHONDRIAL PRECURSOR"/>
    <property type="match status" value="1"/>
</dbReference>
<proteinExistence type="inferred from homology"/>
<accession>A0AAX4PJT9</accession>
<evidence type="ECO:0000256" key="1">
    <source>
        <dbReference type="ARBA" id="ARBA00004173"/>
    </source>
</evidence>
<dbReference type="Gene3D" id="1.10.3580.10">
    <property type="entry name" value="ATP12 ATPase"/>
    <property type="match status" value="1"/>
</dbReference>
<evidence type="ECO:0000256" key="5">
    <source>
        <dbReference type="ARBA" id="ARBA00023186"/>
    </source>
</evidence>
<name>A0AAX4PJT9_9CHLO</name>
<dbReference type="EMBL" id="CP151514">
    <property type="protein sequence ID" value="WZN66141.1"/>
    <property type="molecule type" value="Genomic_DNA"/>
</dbReference>
<evidence type="ECO:0000313" key="8">
    <source>
        <dbReference type="Proteomes" id="UP001472866"/>
    </source>
</evidence>
<evidence type="ECO:0000256" key="3">
    <source>
        <dbReference type="ARBA" id="ARBA00022946"/>
    </source>
</evidence>
<dbReference type="GO" id="GO:0033615">
    <property type="term" value="P:mitochondrial proton-transporting ATP synthase complex assembly"/>
    <property type="evidence" value="ECO:0007669"/>
    <property type="project" value="TreeGrafter"/>
</dbReference>
<comment type="subcellular location">
    <subcellularLocation>
        <location evidence="1">Mitochondrion</location>
    </subcellularLocation>
</comment>
<comment type="similarity">
    <text evidence="2">Belongs to the ATP12 family.</text>
</comment>
<dbReference type="SUPFAM" id="SSF160909">
    <property type="entry name" value="ATP12-like"/>
    <property type="match status" value="1"/>
</dbReference>
<keyword evidence="8" id="KW-1185">Reference proteome</keyword>
<dbReference type="Proteomes" id="UP001472866">
    <property type="component" value="Chromosome 14"/>
</dbReference>
<sequence>MTRLARGGWVGLARGLECLRALPALSDASILAPRPPTCHGCVSGPQGRRGLSTGEKDGTISSLATSSVGRSDQGSTSPRFYKRATAARDEENEGLWCVKLDGRKLRTPSLKVLHLPNAALAHAIAVEWEYQSTSSIRAFTMPLMQLATTATDRAPKDRNENVATLLRYIHSDPGLCWVDEPGTKLADAHRDGWKPVLDYFNDDLGVELNKNESFIPEDQPQESIDKLGEYLRGLDDWEFTCVYVLSTAVKSLLLARSVLEGKVSIQEAIYLSRLEEELQIEEWGMVEGGHDVDRADQNVRVSAPAVFMRLYKGV</sequence>
<organism evidence="7 8">
    <name type="scientific">Chloropicon roscoffensis</name>
    <dbReference type="NCBI Taxonomy" id="1461544"/>
    <lineage>
        <taxon>Eukaryota</taxon>
        <taxon>Viridiplantae</taxon>
        <taxon>Chlorophyta</taxon>
        <taxon>Chloropicophyceae</taxon>
        <taxon>Chloropicales</taxon>
        <taxon>Chloropicaceae</taxon>
        <taxon>Chloropicon</taxon>
    </lineage>
</organism>
<dbReference type="PANTHER" id="PTHR21013:SF10">
    <property type="entry name" value="ATP SYNTHASE MITOCHONDRIAL F1 COMPLEX ASSEMBLY FACTOR 2"/>
    <property type="match status" value="1"/>
</dbReference>
<evidence type="ECO:0000256" key="4">
    <source>
        <dbReference type="ARBA" id="ARBA00023128"/>
    </source>
</evidence>
<protein>
    <submittedName>
        <fullName evidence="7">ATP synthase mitochondrial F1 complex assembly factor 2</fullName>
    </submittedName>
</protein>
<dbReference type="InterPro" id="IPR023335">
    <property type="entry name" value="ATP12_ortho_dom_sf"/>
</dbReference>
<gene>
    <name evidence="7" type="ORF">HKI87_14g77060</name>
</gene>